<dbReference type="Gene3D" id="3.30.420.10">
    <property type="entry name" value="Ribonuclease H-like superfamily/Ribonuclease H"/>
    <property type="match status" value="2"/>
</dbReference>
<dbReference type="Pfam" id="PF17919">
    <property type="entry name" value="RT_RNaseH_2"/>
    <property type="match status" value="1"/>
</dbReference>
<dbReference type="GO" id="GO:0003676">
    <property type="term" value="F:nucleic acid binding"/>
    <property type="evidence" value="ECO:0007669"/>
    <property type="project" value="InterPro"/>
</dbReference>
<sequence>MVNIIRCMRGDRLKQWDLCLAPAEFAYNNMVNHSTDKTPFSVMYQKPPNHTLDLVPLPKILGFVVSVDGIHVDDEKINVIQECPTHPTTGDVQSFHERFHWGDDAAKRFSLIKQKLTSAPVLVLPNFQKPFELETDVFIIGVGAVLSQEGRPVAFFSKKLSEARRKWTTYELEFYAIDLYVSDEYFSEVWKKNEIGIPGGLYLVQNGFLFFKDRLCIPRGSLREHLIQELHGGGLGGHLGRDKTINSFHPQTNGQTKDINKTMVNIIRCMCSDRPKQWDLCLDPTKFAYNNMVNRSTGKSSFSVAYQKLPNHTLDLVPLPKVPGYNITAKNFAEKIEVIQADVRLKLEASNVKYKKDMDKHRMTKIYAEGDLVMVHLRKERFPVGTHNKLMRKKIGPCRILKKINDNAYVVDLPKDMAISNTFNV</sequence>
<keyword evidence="1" id="KW-0511">Multifunctional enzyme</keyword>
<dbReference type="InterPro" id="IPR041577">
    <property type="entry name" value="RT_RNaseH_2"/>
</dbReference>
<dbReference type="InterPro" id="IPR012337">
    <property type="entry name" value="RNaseH-like_sf"/>
</dbReference>
<name>A0A6L2P5X8_TANCI</name>
<dbReference type="SUPFAM" id="SSF53098">
    <property type="entry name" value="Ribonuclease H-like"/>
    <property type="match status" value="1"/>
</dbReference>
<dbReference type="InterPro" id="IPR056924">
    <property type="entry name" value="SH3_Tf2-1"/>
</dbReference>
<dbReference type="InterPro" id="IPR050951">
    <property type="entry name" value="Retrovirus_Pol_polyprotein"/>
</dbReference>
<gene>
    <name evidence="4" type="ORF">Tci_065821</name>
</gene>
<dbReference type="Pfam" id="PF24626">
    <property type="entry name" value="SH3_Tf2-1"/>
    <property type="match status" value="1"/>
</dbReference>
<organism evidence="4">
    <name type="scientific">Tanacetum cinerariifolium</name>
    <name type="common">Dalmatian daisy</name>
    <name type="synonym">Chrysanthemum cinerariifolium</name>
    <dbReference type="NCBI Taxonomy" id="118510"/>
    <lineage>
        <taxon>Eukaryota</taxon>
        <taxon>Viridiplantae</taxon>
        <taxon>Streptophyta</taxon>
        <taxon>Embryophyta</taxon>
        <taxon>Tracheophyta</taxon>
        <taxon>Spermatophyta</taxon>
        <taxon>Magnoliopsida</taxon>
        <taxon>eudicotyledons</taxon>
        <taxon>Gunneridae</taxon>
        <taxon>Pentapetalae</taxon>
        <taxon>asterids</taxon>
        <taxon>campanulids</taxon>
        <taxon>Asterales</taxon>
        <taxon>Asteraceae</taxon>
        <taxon>Asteroideae</taxon>
        <taxon>Anthemideae</taxon>
        <taxon>Anthemidinae</taxon>
        <taxon>Tanacetum</taxon>
    </lineage>
</organism>
<proteinExistence type="predicted"/>
<dbReference type="InterPro" id="IPR036397">
    <property type="entry name" value="RNaseH_sf"/>
</dbReference>
<evidence type="ECO:0000259" key="2">
    <source>
        <dbReference type="Pfam" id="PF17919"/>
    </source>
</evidence>
<dbReference type="SUPFAM" id="SSF56672">
    <property type="entry name" value="DNA/RNA polymerases"/>
    <property type="match status" value="1"/>
</dbReference>
<dbReference type="InterPro" id="IPR043502">
    <property type="entry name" value="DNA/RNA_pol_sf"/>
</dbReference>
<evidence type="ECO:0000259" key="3">
    <source>
        <dbReference type="Pfam" id="PF24626"/>
    </source>
</evidence>
<feature type="domain" description="Reverse transcriptase/retrotransposon-derived protein RNase H-like" evidence="2">
    <location>
        <begin position="101"/>
        <end position="177"/>
    </location>
</feature>
<feature type="domain" description="Tf2-1-like SH3-like" evidence="3">
    <location>
        <begin position="370"/>
        <end position="425"/>
    </location>
</feature>
<dbReference type="AlphaFoldDB" id="A0A6L2P5X8"/>
<reference evidence="4" key="1">
    <citation type="journal article" date="2019" name="Sci. Rep.">
        <title>Draft genome of Tanacetum cinerariifolium, the natural source of mosquito coil.</title>
        <authorList>
            <person name="Yamashiro T."/>
            <person name="Shiraishi A."/>
            <person name="Satake H."/>
            <person name="Nakayama K."/>
        </authorList>
    </citation>
    <scope>NUCLEOTIDE SEQUENCE</scope>
</reference>
<dbReference type="PANTHER" id="PTHR37984">
    <property type="entry name" value="PROTEIN CBG26694"/>
    <property type="match status" value="1"/>
</dbReference>
<evidence type="ECO:0000256" key="1">
    <source>
        <dbReference type="ARBA" id="ARBA00023268"/>
    </source>
</evidence>
<dbReference type="EMBL" id="BKCJ010010940">
    <property type="protein sequence ID" value="GEU93843.1"/>
    <property type="molecule type" value="Genomic_DNA"/>
</dbReference>
<comment type="caution">
    <text evidence="4">The sequence shown here is derived from an EMBL/GenBank/DDBJ whole genome shotgun (WGS) entry which is preliminary data.</text>
</comment>
<dbReference type="PANTHER" id="PTHR37984:SF5">
    <property type="entry name" value="PROTEIN NYNRIN-LIKE"/>
    <property type="match status" value="1"/>
</dbReference>
<dbReference type="GO" id="GO:0003824">
    <property type="term" value="F:catalytic activity"/>
    <property type="evidence" value="ECO:0007669"/>
    <property type="project" value="UniProtKB-KW"/>
</dbReference>
<evidence type="ECO:0000313" key="4">
    <source>
        <dbReference type="EMBL" id="GEU93843.1"/>
    </source>
</evidence>
<protein>
    <submittedName>
        <fullName evidence="4">Putative retrotransposon polyprotein</fullName>
    </submittedName>
</protein>
<accession>A0A6L2P5X8</accession>
<dbReference type="Gene3D" id="3.10.20.370">
    <property type="match status" value="1"/>
</dbReference>